<evidence type="ECO:0000313" key="2">
    <source>
        <dbReference type="Proteomes" id="UP000245783"/>
    </source>
</evidence>
<name>A0A316VX20_9BASI</name>
<dbReference type="InParanoid" id="A0A316VX20"/>
<dbReference type="EMBL" id="KZ819406">
    <property type="protein sequence ID" value="PWN40831.1"/>
    <property type="molecule type" value="Genomic_DNA"/>
</dbReference>
<keyword evidence="2" id="KW-1185">Reference proteome</keyword>
<sequence>MAFIEGLFATTWRILSVANAANMFKRRFTRLTLNDSHSHNPTSGFFAQRTSFASLNLLQHLSATDEHVLTTTF</sequence>
<gene>
    <name evidence="1" type="ORF">IE81DRAFT_325217</name>
</gene>
<dbReference type="AlphaFoldDB" id="A0A316VX20"/>
<reference evidence="1 2" key="1">
    <citation type="journal article" date="2018" name="Mol. Biol. Evol.">
        <title>Broad Genomic Sampling Reveals a Smut Pathogenic Ancestry of the Fungal Clade Ustilaginomycotina.</title>
        <authorList>
            <person name="Kijpornyongpan T."/>
            <person name="Mondo S.J."/>
            <person name="Barry K."/>
            <person name="Sandor L."/>
            <person name="Lee J."/>
            <person name="Lipzen A."/>
            <person name="Pangilinan J."/>
            <person name="LaButti K."/>
            <person name="Hainaut M."/>
            <person name="Henrissat B."/>
            <person name="Grigoriev I.V."/>
            <person name="Spatafora J.W."/>
            <person name="Aime M.C."/>
        </authorList>
    </citation>
    <scope>NUCLEOTIDE SEQUENCE [LARGE SCALE GENOMIC DNA]</scope>
    <source>
        <strain evidence="1 2">MCA 4658</strain>
    </source>
</reference>
<protein>
    <submittedName>
        <fullName evidence="1">Uncharacterized protein</fullName>
    </submittedName>
</protein>
<dbReference type="GeneID" id="37036316"/>
<organism evidence="1 2">
    <name type="scientific">Ceraceosorus guamensis</name>
    <dbReference type="NCBI Taxonomy" id="1522189"/>
    <lineage>
        <taxon>Eukaryota</taxon>
        <taxon>Fungi</taxon>
        <taxon>Dikarya</taxon>
        <taxon>Basidiomycota</taxon>
        <taxon>Ustilaginomycotina</taxon>
        <taxon>Exobasidiomycetes</taxon>
        <taxon>Ceraceosorales</taxon>
        <taxon>Ceraceosoraceae</taxon>
        <taxon>Ceraceosorus</taxon>
    </lineage>
</organism>
<dbReference type="Proteomes" id="UP000245783">
    <property type="component" value="Unassembled WGS sequence"/>
</dbReference>
<accession>A0A316VX20</accession>
<proteinExistence type="predicted"/>
<dbReference type="RefSeq" id="XP_025367991.1">
    <property type="nucleotide sequence ID" value="XM_025514446.1"/>
</dbReference>
<evidence type="ECO:0000313" key="1">
    <source>
        <dbReference type="EMBL" id="PWN40831.1"/>
    </source>
</evidence>